<accession>A0A0D2KBW8</accession>
<keyword evidence="4" id="KW-1185">Reference proteome</keyword>
<comment type="similarity">
    <text evidence="1">Belongs to the UDPGP type 1 family.</text>
</comment>
<evidence type="ECO:0000256" key="2">
    <source>
        <dbReference type="SAM" id="MobiDB-lite"/>
    </source>
</evidence>
<reference evidence="3 4" key="1">
    <citation type="journal article" date="2013" name="BMC Genomics">
        <title>Reconstruction of the lipid metabolism for the microalga Monoraphidium neglectum from its genome sequence reveals characteristics suitable for biofuel production.</title>
        <authorList>
            <person name="Bogen C."/>
            <person name="Al-Dilaimi A."/>
            <person name="Albersmeier A."/>
            <person name="Wichmann J."/>
            <person name="Grundmann M."/>
            <person name="Rupp O."/>
            <person name="Lauersen K.J."/>
            <person name="Blifernez-Klassen O."/>
            <person name="Kalinowski J."/>
            <person name="Goesmann A."/>
            <person name="Mussgnug J.H."/>
            <person name="Kruse O."/>
        </authorList>
    </citation>
    <scope>NUCLEOTIDE SEQUENCE [LARGE SCALE GENOMIC DNA]</scope>
    <source>
        <strain evidence="3 4">SAG 48.87</strain>
    </source>
</reference>
<dbReference type="RefSeq" id="XP_013892403.1">
    <property type="nucleotide sequence ID" value="XM_014036949.1"/>
</dbReference>
<dbReference type="STRING" id="145388.A0A0D2KBW8"/>
<dbReference type="GO" id="GO:0003977">
    <property type="term" value="F:UDP-N-acetylglucosamine diphosphorylase activity"/>
    <property type="evidence" value="ECO:0007669"/>
    <property type="project" value="TreeGrafter"/>
</dbReference>
<gene>
    <name evidence="3" type="ORF">MNEG_14579</name>
</gene>
<feature type="compositionally biased region" description="Low complexity" evidence="2">
    <location>
        <begin position="97"/>
        <end position="114"/>
    </location>
</feature>
<feature type="region of interest" description="Disordered" evidence="2">
    <location>
        <begin position="97"/>
        <end position="122"/>
    </location>
</feature>
<dbReference type="PROSITE" id="PS51257">
    <property type="entry name" value="PROKAR_LIPOPROTEIN"/>
    <property type="match status" value="1"/>
</dbReference>
<dbReference type="SUPFAM" id="SSF53448">
    <property type="entry name" value="Nucleotide-diphospho-sugar transferases"/>
    <property type="match status" value="1"/>
</dbReference>
<evidence type="ECO:0000313" key="4">
    <source>
        <dbReference type="Proteomes" id="UP000054498"/>
    </source>
</evidence>
<name>A0A0D2KBW8_9CHLO</name>
<protein>
    <submittedName>
        <fullName evidence="3">Uncharacterized protein</fullName>
    </submittedName>
</protein>
<evidence type="ECO:0000313" key="3">
    <source>
        <dbReference type="EMBL" id="KIY93383.1"/>
    </source>
</evidence>
<organism evidence="3 4">
    <name type="scientific">Monoraphidium neglectum</name>
    <dbReference type="NCBI Taxonomy" id="145388"/>
    <lineage>
        <taxon>Eukaryota</taxon>
        <taxon>Viridiplantae</taxon>
        <taxon>Chlorophyta</taxon>
        <taxon>core chlorophytes</taxon>
        <taxon>Chlorophyceae</taxon>
        <taxon>CS clade</taxon>
        <taxon>Sphaeropleales</taxon>
        <taxon>Selenastraceae</taxon>
        <taxon>Monoraphidium</taxon>
    </lineage>
</organism>
<dbReference type="KEGG" id="mng:MNEG_14579"/>
<proteinExistence type="inferred from homology"/>
<dbReference type="PANTHER" id="PTHR11952:SF2">
    <property type="entry name" value="LD24639P"/>
    <property type="match status" value="1"/>
</dbReference>
<dbReference type="EMBL" id="KK104813">
    <property type="protein sequence ID" value="KIY93383.1"/>
    <property type="molecule type" value="Genomic_DNA"/>
</dbReference>
<dbReference type="GeneID" id="25732155"/>
<evidence type="ECO:0000256" key="1">
    <source>
        <dbReference type="ARBA" id="ARBA00010401"/>
    </source>
</evidence>
<dbReference type="PANTHER" id="PTHR11952">
    <property type="entry name" value="UDP- GLUCOSE PYROPHOSPHORYLASE"/>
    <property type="match status" value="1"/>
</dbReference>
<dbReference type="GO" id="GO:0006048">
    <property type="term" value="P:UDP-N-acetylglucosamine biosynthetic process"/>
    <property type="evidence" value="ECO:0007669"/>
    <property type="project" value="TreeGrafter"/>
</dbReference>
<sequence length="722" mass="71151">MQARLRGAAGRVGPALTSALLSLGCDEVGARLGDGSEQLTPGAGSEVLAVSALMAGALAALRGAAGGAGAAAREEVEEAARLVEALQREVEAALQAKPAAAAEGEGAEAAEAAAPGPPPSLAPLRELAARIAALPAPGGDGAGEEGEGAEGLLAEMRNDIGVRVSESTAALGARADAAVSAMRDRERAARVLRRGQLIIADDASLDAAAAGERPSSPIKRLAYAEAYLKQLGGRSLGGALPDATAFLSGVGGPAGIGGGLDLDPAGAEGAAQLQTLLDEMSLIDDVIKLELGPDTAGALTRITAYLDARDAAAEAEAEAAGGGDAGAEGGAVAAAVVAVTPRLDKEREAANKCREAIAQLAEDPLVQLGLSTAQYRVLAALREAAAAVRGGAADAGAYERGVGALRQVASQLGDIGAAIQVKVAATGDDALRGVLVAQKERAVDLYQRLQAFLSYEDNTRAPALAAVRALKASADAAVAEGSSAAAVQAALAKAEAAEQQVASLYTLLEKLPSPSSGGAAPDAGSSADHAAAVAEATAALNAIGDAAGKLRAELAGYAAYATLRERALATLARASGAAGAPALPEAAGGDKGGVVAPLAELEPELNAPLRSLPEVEEDELAGWEAAGFRAIARGQVAAVLVATGLVPGAAAAAAAGDAPAARATEPAAGLPSGKAPLQLYAERILRLQRLAAAAAHGANAPVARPIQFVIMTSPDTHAQALA</sequence>
<dbReference type="InterPro" id="IPR039741">
    <property type="entry name" value="UDP-sugar_pyrophosphorylase"/>
</dbReference>
<dbReference type="Proteomes" id="UP000054498">
    <property type="component" value="Unassembled WGS sequence"/>
</dbReference>
<dbReference type="InterPro" id="IPR029044">
    <property type="entry name" value="Nucleotide-diphossugar_trans"/>
</dbReference>
<dbReference type="Gene3D" id="3.90.550.10">
    <property type="entry name" value="Spore Coat Polysaccharide Biosynthesis Protein SpsA, Chain A"/>
    <property type="match status" value="1"/>
</dbReference>
<dbReference type="AlphaFoldDB" id="A0A0D2KBW8"/>